<dbReference type="PROSITE" id="PS50048">
    <property type="entry name" value="ZN2_CY6_FUNGAL_2"/>
    <property type="match status" value="1"/>
</dbReference>
<dbReference type="GO" id="GO:0001228">
    <property type="term" value="F:DNA-binding transcription activator activity, RNA polymerase II-specific"/>
    <property type="evidence" value="ECO:0007669"/>
    <property type="project" value="TreeGrafter"/>
</dbReference>
<evidence type="ECO:0000259" key="2">
    <source>
        <dbReference type="PROSITE" id="PS50048"/>
    </source>
</evidence>
<comment type="caution">
    <text evidence="3">The sequence shown here is derived from an EMBL/GenBank/DDBJ whole genome shotgun (WGS) entry which is preliminary data.</text>
</comment>
<dbReference type="InterPro" id="IPR001138">
    <property type="entry name" value="Zn2Cys6_DnaBD"/>
</dbReference>
<dbReference type="Pfam" id="PF11951">
    <property type="entry name" value="Fungal_trans_2"/>
    <property type="match status" value="1"/>
</dbReference>
<dbReference type="InterPro" id="IPR053157">
    <property type="entry name" value="Sterol_Uptake_Regulator"/>
</dbReference>
<evidence type="ECO:0000313" key="4">
    <source>
        <dbReference type="Proteomes" id="UP000803884"/>
    </source>
</evidence>
<dbReference type="EMBL" id="JAAQHG020000006">
    <property type="protein sequence ID" value="KAL1588952.1"/>
    <property type="molecule type" value="Genomic_DNA"/>
</dbReference>
<dbReference type="Proteomes" id="UP000803884">
    <property type="component" value="Unassembled WGS sequence"/>
</dbReference>
<name>A0AB34KYU0_9PEZI</name>
<dbReference type="GO" id="GO:0008270">
    <property type="term" value="F:zinc ion binding"/>
    <property type="evidence" value="ECO:0007669"/>
    <property type="project" value="InterPro"/>
</dbReference>
<sequence>MPSRRAHSKSRLGCKNCKARRVKCDQTHPTCNNCTRHEKVCVYERVKPRGVGSASPAPDASNGIAADHGGSLLATASGPLFDSLDMRLLHHFCTSTASAMSFSPKAQQVWRLIVPEKAYDHHMLMHGLLTLAANHYVHVKQETTDPTALHMYRTRALHHQQLGLQLFRHQLQAPSEETSQGILLTFAAMIGMLTFSDASSQQQKLTYEDALGVLSVLRGKQALWRASSGLPETSDVAAAFFDPPPAEYRADLSSTAFALNELHDTTKDVVRRTSISLLKGVIENPFNSEYRLLGTWPAALSDEFNQLLRNRDGVAMQILGHYCTVMDSMRNLWWIGDIGSMLREAIRAEIEGVSPVQS</sequence>
<keyword evidence="1" id="KW-0539">Nucleus</keyword>
<organism evidence="3 4">
    <name type="scientific">Cladosporium halotolerans</name>
    <dbReference type="NCBI Taxonomy" id="1052096"/>
    <lineage>
        <taxon>Eukaryota</taxon>
        <taxon>Fungi</taxon>
        <taxon>Dikarya</taxon>
        <taxon>Ascomycota</taxon>
        <taxon>Pezizomycotina</taxon>
        <taxon>Dothideomycetes</taxon>
        <taxon>Dothideomycetidae</taxon>
        <taxon>Cladosporiales</taxon>
        <taxon>Cladosporiaceae</taxon>
        <taxon>Cladosporium</taxon>
    </lineage>
</organism>
<dbReference type="PANTHER" id="PTHR47784">
    <property type="entry name" value="STEROL UPTAKE CONTROL PROTEIN 2"/>
    <property type="match status" value="1"/>
</dbReference>
<dbReference type="PANTHER" id="PTHR47784:SF5">
    <property type="entry name" value="STEROL UPTAKE CONTROL PROTEIN 2"/>
    <property type="match status" value="1"/>
</dbReference>
<dbReference type="InterPro" id="IPR021858">
    <property type="entry name" value="Fun_TF"/>
</dbReference>
<keyword evidence="4" id="KW-1185">Reference proteome</keyword>
<dbReference type="SUPFAM" id="SSF57701">
    <property type="entry name" value="Zn2/Cys6 DNA-binding domain"/>
    <property type="match status" value="1"/>
</dbReference>
<dbReference type="InterPro" id="IPR036864">
    <property type="entry name" value="Zn2-C6_fun-type_DNA-bd_sf"/>
</dbReference>
<feature type="domain" description="Zn(2)-C6 fungal-type" evidence="2">
    <location>
        <begin position="13"/>
        <end position="43"/>
    </location>
</feature>
<dbReference type="GeneID" id="96003987"/>
<gene>
    <name evidence="3" type="ORF">WHR41_02543</name>
</gene>
<dbReference type="Pfam" id="PF00172">
    <property type="entry name" value="Zn_clus"/>
    <property type="match status" value="1"/>
</dbReference>
<evidence type="ECO:0000313" key="3">
    <source>
        <dbReference type="EMBL" id="KAL1588952.1"/>
    </source>
</evidence>
<accession>A0AB34KYU0</accession>
<dbReference type="PROSITE" id="PS00463">
    <property type="entry name" value="ZN2_CY6_FUNGAL_1"/>
    <property type="match status" value="1"/>
</dbReference>
<dbReference type="AlphaFoldDB" id="A0AB34KYU0"/>
<reference evidence="3 4" key="1">
    <citation type="journal article" date="2020" name="Microbiol. Resour. Announc.">
        <title>Draft Genome Sequence of a Cladosporium Species Isolated from the Mesophotic Ascidian Didemnum maculosum.</title>
        <authorList>
            <person name="Gioti A."/>
            <person name="Siaperas R."/>
            <person name="Nikolaivits E."/>
            <person name="Le Goff G."/>
            <person name="Ouazzani J."/>
            <person name="Kotoulas G."/>
            <person name="Topakas E."/>
        </authorList>
    </citation>
    <scope>NUCLEOTIDE SEQUENCE [LARGE SCALE GENOMIC DNA]</scope>
    <source>
        <strain evidence="3 4">TM138-S3</strain>
    </source>
</reference>
<dbReference type="Gene3D" id="4.10.240.10">
    <property type="entry name" value="Zn(2)-C6 fungal-type DNA-binding domain"/>
    <property type="match status" value="1"/>
</dbReference>
<protein>
    <recommendedName>
        <fullName evidence="2">Zn(2)-C6 fungal-type domain-containing protein</fullName>
    </recommendedName>
</protein>
<proteinExistence type="predicted"/>
<dbReference type="RefSeq" id="XP_069232057.1">
    <property type="nucleotide sequence ID" value="XM_069371149.1"/>
</dbReference>
<evidence type="ECO:0000256" key="1">
    <source>
        <dbReference type="ARBA" id="ARBA00023242"/>
    </source>
</evidence>
<dbReference type="CDD" id="cd00067">
    <property type="entry name" value="GAL4"/>
    <property type="match status" value="1"/>
</dbReference>
<dbReference type="SMART" id="SM00066">
    <property type="entry name" value="GAL4"/>
    <property type="match status" value="1"/>
</dbReference>